<reference evidence="4" key="1">
    <citation type="submission" date="2021-02" db="EMBL/GenBank/DDBJ databases">
        <title>Thiocyanate and organic carbon inputs drive convergent selection for specific autotrophic Afipia and Thiobacillus strains within complex microbiomes.</title>
        <authorList>
            <person name="Huddy R.J."/>
            <person name="Sachdeva R."/>
            <person name="Kadzinga F."/>
            <person name="Kantor R.S."/>
            <person name="Harrison S.T.L."/>
            <person name="Banfield J.F."/>
        </authorList>
    </citation>
    <scope>NUCLEOTIDE SEQUENCE</scope>
    <source>
        <strain evidence="4">SCN18_13_7_16_R3_B_64_19</strain>
    </source>
</reference>
<dbReference type="Gene3D" id="1.20.1440.100">
    <property type="entry name" value="SG protein - dephosphorylation function"/>
    <property type="match status" value="1"/>
</dbReference>
<name>A0A8I1MVG8_THIA3</name>
<evidence type="ECO:0000256" key="2">
    <source>
        <dbReference type="ARBA" id="ARBA00022801"/>
    </source>
</evidence>
<dbReference type="NCBIfam" id="TIGR01490">
    <property type="entry name" value="HAD-SF-IB-hyp1"/>
    <property type="match status" value="1"/>
</dbReference>
<keyword evidence="2" id="KW-0378">Hydrolase</keyword>
<dbReference type="PANTHER" id="PTHR43344">
    <property type="entry name" value="PHOSPHOSERINE PHOSPHATASE"/>
    <property type="match status" value="1"/>
</dbReference>
<dbReference type="PANTHER" id="PTHR43344:SF13">
    <property type="entry name" value="PHOSPHATASE RV3661-RELATED"/>
    <property type="match status" value="1"/>
</dbReference>
<dbReference type="GO" id="GO:0046872">
    <property type="term" value="F:metal ion binding"/>
    <property type="evidence" value="ECO:0007669"/>
    <property type="project" value="UniProtKB-KW"/>
</dbReference>
<keyword evidence="3" id="KW-0460">Magnesium</keyword>
<protein>
    <submittedName>
        <fullName evidence="4">HAD family phosphatase</fullName>
    </submittedName>
</protein>
<dbReference type="GO" id="GO:0016787">
    <property type="term" value="F:hydrolase activity"/>
    <property type="evidence" value="ECO:0007669"/>
    <property type="project" value="UniProtKB-KW"/>
</dbReference>
<dbReference type="Proteomes" id="UP000664800">
    <property type="component" value="Unassembled WGS sequence"/>
</dbReference>
<dbReference type="Pfam" id="PF12710">
    <property type="entry name" value="HAD"/>
    <property type="match status" value="1"/>
</dbReference>
<organism evidence="4 5">
    <name type="scientific">Thiomonas arsenitoxydans (strain DSM 22701 / CIP 110005 / 3As)</name>
    <dbReference type="NCBI Taxonomy" id="426114"/>
    <lineage>
        <taxon>Bacteria</taxon>
        <taxon>Pseudomonadati</taxon>
        <taxon>Pseudomonadota</taxon>
        <taxon>Betaproteobacteria</taxon>
        <taxon>Burkholderiales</taxon>
        <taxon>Thiomonas</taxon>
    </lineage>
</organism>
<comment type="caution">
    <text evidence="4">The sequence shown here is derived from an EMBL/GenBank/DDBJ whole genome shotgun (WGS) entry which is preliminary data.</text>
</comment>
<keyword evidence="1" id="KW-0479">Metal-binding</keyword>
<evidence type="ECO:0000256" key="3">
    <source>
        <dbReference type="ARBA" id="ARBA00022842"/>
    </source>
</evidence>
<dbReference type="EMBL" id="JAFKMR010000010">
    <property type="protein sequence ID" value="MBN8743053.1"/>
    <property type="molecule type" value="Genomic_DNA"/>
</dbReference>
<dbReference type="InterPro" id="IPR036412">
    <property type="entry name" value="HAD-like_sf"/>
</dbReference>
<dbReference type="InterPro" id="IPR006385">
    <property type="entry name" value="HAD_hydro_SerB1"/>
</dbReference>
<dbReference type="Gene3D" id="3.40.50.1000">
    <property type="entry name" value="HAD superfamily/HAD-like"/>
    <property type="match status" value="1"/>
</dbReference>
<accession>A0A8I1MVG8</accession>
<dbReference type="InterPro" id="IPR050582">
    <property type="entry name" value="HAD-like_SerB"/>
</dbReference>
<proteinExistence type="predicted"/>
<dbReference type="SUPFAM" id="SSF56784">
    <property type="entry name" value="HAD-like"/>
    <property type="match status" value="1"/>
</dbReference>
<dbReference type="InterPro" id="IPR023214">
    <property type="entry name" value="HAD_sf"/>
</dbReference>
<dbReference type="NCBIfam" id="TIGR01488">
    <property type="entry name" value="HAD-SF-IB"/>
    <property type="match status" value="1"/>
</dbReference>
<evidence type="ECO:0000313" key="4">
    <source>
        <dbReference type="EMBL" id="MBN8743053.1"/>
    </source>
</evidence>
<evidence type="ECO:0000313" key="5">
    <source>
        <dbReference type="Proteomes" id="UP000664800"/>
    </source>
</evidence>
<evidence type="ECO:0000256" key="1">
    <source>
        <dbReference type="ARBA" id="ARBA00022723"/>
    </source>
</evidence>
<dbReference type="RefSeq" id="WP_156053085.1">
    <property type="nucleotide sequence ID" value="NZ_JAFKMQ010000032.1"/>
</dbReference>
<dbReference type="AlphaFoldDB" id="A0A8I1MVG8"/>
<gene>
    <name evidence="4" type="ORF">J0I24_01975</name>
</gene>
<sequence>MRKLALFDLDNTLIPFDSDHAFGQYVAELGWVDAEQHRQQNEAFYRQYKAGTLDLAAYLRFALQPIAGRDLDELHAAHAGFMRDVVQPQMQPAAQQLVDRHKAAGDLCCIVTATNTFVTRPIADAFGVEHLIGVELERDAQGRYTGNWVGIPSFREGKIVRTEQWLAAQGLGWDDFDQIWFYSDSINDRPLLEHATHPVVVHPDPLLAAVAQEKGWPTLQLLT</sequence>
<dbReference type="CDD" id="cd02612">
    <property type="entry name" value="HAD_PGPPase"/>
    <property type="match status" value="1"/>
</dbReference>